<name>A0AAJ5W621_9SPHI</name>
<proteinExistence type="predicted"/>
<organism evidence="2 3">
    <name type="scientific">Candidatus Pedobacter colombiensis</name>
    <dbReference type="NCBI Taxonomy" id="3121371"/>
    <lineage>
        <taxon>Bacteria</taxon>
        <taxon>Pseudomonadati</taxon>
        <taxon>Bacteroidota</taxon>
        <taxon>Sphingobacteriia</taxon>
        <taxon>Sphingobacteriales</taxon>
        <taxon>Sphingobacteriaceae</taxon>
        <taxon>Pedobacter</taxon>
    </lineage>
</organism>
<evidence type="ECO:0000256" key="1">
    <source>
        <dbReference type="SAM" id="Phobius"/>
    </source>
</evidence>
<dbReference type="Proteomes" id="UP001214530">
    <property type="component" value="Chromosome"/>
</dbReference>
<keyword evidence="1" id="KW-1133">Transmembrane helix</keyword>
<reference evidence="2" key="1">
    <citation type="submission" date="2023-03" db="EMBL/GenBank/DDBJ databases">
        <title>Andean soil-derived lignocellulolytic bacterial consortium as a source of novel taxa and putative plastic-active enzymes.</title>
        <authorList>
            <person name="Diaz-Garcia L."/>
            <person name="Chuvochina M."/>
            <person name="Feuerriegel G."/>
            <person name="Bunk B."/>
            <person name="Sproer C."/>
            <person name="Streit W.R."/>
            <person name="Rodriguez L.M."/>
            <person name="Overmann J."/>
            <person name="Jimenez D.J."/>
        </authorList>
    </citation>
    <scope>NUCLEOTIDE SEQUENCE</scope>
    <source>
        <strain evidence="2">MAG 3858</strain>
    </source>
</reference>
<dbReference type="EMBL" id="CP119313">
    <property type="protein sequence ID" value="WEK17906.1"/>
    <property type="molecule type" value="Genomic_DNA"/>
</dbReference>
<evidence type="ECO:0000313" key="3">
    <source>
        <dbReference type="Proteomes" id="UP001214530"/>
    </source>
</evidence>
<keyword evidence="1" id="KW-0812">Transmembrane</keyword>
<sequence length="402" mass="46022">MGKAVGPDLRQEMIRTCKKKSTQFNKFLPITMKRKFYVGVSILALTAIGLLYACKRTEGMEQMTTDKEMNSRPLDITVSSPQVSNSWLEFKSQEQFNNTMKILHEQYQSPEALAKWESTFTKKDFVSLRKFYEQTDADSSEKRTAPTVDSLISTNKILDCPDSWFATVLSKDGYIQIADTVYSFKPGQKNGEAFAVPARYATELIKGIAPERISGSKMHLSSFSIIPIPRWSEVGEDVQGGSSKIPICSYPSKFMPNWWGQVGGDIYGGDNGMDFPEHNGRQVKLQYHRWRVGYIFYASTGVRVKMLKHTRFAGWLSITYADYMIMEACCKGHLFIPGFPLIPFSANTFPAWPGFIRYSENNFEKTMKWVASGLANDILLDHFNFHFKVNYRDRIVERFIRQ</sequence>
<gene>
    <name evidence="2" type="ORF">P0Y49_13975</name>
</gene>
<dbReference type="AlphaFoldDB" id="A0AAJ5W621"/>
<protein>
    <submittedName>
        <fullName evidence="2">Uncharacterized protein</fullName>
    </submittedName>
</protein>
<evidence type="ECO:0000313" key="2">
    <source>
        <dbReference type="EMBL" id="WEK17906.1"/>
    </source>
</evidence>
<feature type="transmembrane region" description="Helical" evidence="1">
    <location>
        <begin position="36"/>
        <end position="53"/>
    </location>
</feature>
<keyword evidence="1" id="KW-0472">Membrane</keyword>
<accession>A0AAJ5W621</accession>